<dbReference type="CDD" id="cd00082">
    <property type="entry name" value="HisKA"/>
    <property type="match status" value="1"/>
</dbReference>
<dbReference type="InterPro" id="IPR036097">
    <property type="entry name" value="HisK_dim/P_sf"/>
</dbReference>
<dbReference type="AlphaFoldDB" id="A0A6B0VQ08"/>
<dbReference type="InterPro" id="IPR050736">
    <property type="entry name" value="Sensor_HK_Regulatory"/>
</dbReference>
<evidence type="ECO:0000256" key="3">
    <source>
        <dbReference type="ARBA" id="ARBA00022553"/>
    </source>
</evidence>
<dbReference type="InterPro" id="IPR004358">
    <property type="entry name" value="Sig_transdc_His_kin-like_C"/>
</dbReference>
<name>A0A6B0VQ08_9EURY</name>
<dbReference type="InterPro" id="IPR005467">
    <property type="entry name" value="His_kinase_dom"/>
</dbReference>
<dbReference type="SUPFAM" id="SSF55874">
    <property type="entry name" value="ATPase domain of HSP90 chaperone/DNA topoisomerase II/histidine kinase"/>
    <property type="match status" value="1"/>
</dbReference>
<accession>A0A6B0VQ08</accession>
<dbReference type="PANTHER" id="PTHR43711:SF1">
    <property type="entry name" value="HISTIDINE KINASE 1"/>
    <property type="match status" value="1"/>
</dbReference>
<evidence type="ECO:0000256" key="4">
    <source>
        <dbReference type="ARBA" id="ARBA00022679"/>
    </source>
</evidence>
<dbReference type="PRINTS" id="PR00344">
    <property type="entry name" value="BCTRLSENSOR"/>
</dbReference>
<evidence type="ECO:0000256" key="6">
    <source>
        <dbReference type="ARBA" id="ARBA00023012"/>
    </source>
</evidence>
<feature type="domain" description="Histidine kinase" evidence="8">
    <location>
        <begin position="45"/>
        <end position="281"/>
    </location>
</feature>
<keyword evidence="3" id="KW-0597">Phosphoprotein</keyword>
<dbReference type="Gene3D" id="1.10.287.130">
    <property type="match status" value="1"/>
</dbReference>
<evidence type="ECO:0000259" key="8">
    <source>
        <dbReference type="PROSITE" id="PS50109"/>
    </source>
</evidence>
<dbReference type="PANTHER" id="PTHR43711">
    <property type="entry name" value="TWO-COMPONENT HISTIDINE KINASE"/>
    <property type="match status" value="1"/>
</dbReference>
<dbReference type="OrthoDB" id="163817at2157"/>
<sequence length="281" mass="30784">MGAFDETDRVLLRIVSSGLEATLDRIGRERELERQKDRFERFARVVSHDLRNPLTVAMGELERARETADPESFDAVVQSHERIANIIDDLLWLAREGKSIDDPQPVSLAEIASKAWDNVDAPAASFERPGDRYVLADPGRLQQLFENLFRNSVEHGITDGESRTRELSRETAGSGAASTTARSEDADSAVKADDGPDAADDEVTIRVGLTDDGFYVADTGVGIPESERDRILESGYTTADDGTGLGLSIVKTIVESHDWDLEITDSEAGGARFEIRSGFVD</sequence>
<dbReference type="GO" id="GO:0000155">
    <property type="term" value="F:phosphorelay sensor kinase activity"/>
    <property type="evidence" value="ECO:0007669"/>
    <property type="project" value="InterPro"/>
</dbReference>
<evidence type="ECO:0000256" key="1">
    <source>
        <dbReference type="ARBA" id="ARBA00000085"/>
    </source>
</evidence>
<comment type="caution">
    <text evidence="9">The sequence shown here is derived from an EMBL/GenBank/DDBJ whole genome shotgun (WGS) entry which is preliminary data.</text>
</comment>
<proteinExistence type="predicted"/>
<evidence type="ECO:0000256" key="2">
    <source>
        <dbReference type="ARBA" id="ARBA00012438"/>
    </source>
</evidence>
<dbReference type="Pfam" id="PF00512">
    <property type="entry name" value="HisKA"/>
    <property type="match status" value="1"/>
</dbReference>
<evidence type="ECO:0000256" key="7">
    <source>
        <dbReference type="SAM" id="MobiDB-lite"/>
    </source>
</evidence>
<dbReference type="InterPro" id="IPR003594">
    <property type="entry name" value="HATPase_dom"/>
</dbReference>
<dbReference type="RefSeq" id="WP_160066740.1">
    <property type="nucleotide sequence ID" value="NZ_WUYX01000066.1"/>
</dbReference>
<keyword evidence="6" id="KW-0902">Two-component regulatory system</keyword>
<dbReference type="PROSITE" id="PS50109">
    <property type="entry name" value="HIS_KIN"/>
    <property type="match status" value="1"/>
</dbReference>
<feature type="compositionally biased region" description="Basic and acidic residues" evidence="7">
    <location>
        <begin position="182"/>
        <end position="194"/>
    </location>
</feature>
<organism evidence="9 10">
    <name type="scientific">Natronorubrum halalkaliphilum</name>
    <dbReference type="NCBI Taxonomy" id="2691917"/>
    <lineage>
        <taxon>Archaea</taxon>
        <taxon>Methanobacteriati</taxon>
        <taxon>Methanobacteriota</taxon>
        <taxon>Stenosarchaea group</taxon>
        <taxon>Halobacteria</taxon>
        <taxon>Halobacteriales</taxon>
        <taxon>Natrialbaceae</taxon>
        <taxon>Natronorubrum</taxon>
    </lineage>
</organism>
<keyword evidence="4" id="KW-0808">Transferase</keyword>
<evidence type="ECO:0000313" key="9">
    <source>
        <dbReference type="EMBL" id="MXV63911.1"/>
    </source>
</evidence>
<protein>
    <recommendedName>
        <fullName evidence="2">histidine kinase</fullName>
        <ecNumber evidence="2">2.7.13.3</ecNumber>
    </recommendedName>
</protein>
<dbReference type="Gene3D" id="3.30.565.10">
    <property type="entry name" value="Histidine kinase-like ATPase, C-terminal domain"/>
    <property type="match status" value="1"/>
</dbReference>
<dbReference type="InterPro" id="IPR036890">
    <property type="entry name" value="HATPase_C_sf"/>
</dbReference>
<evidence type="ECO:0000256" key="5">
    <source>
        <dbReference type="ARBA" id="ARBA00022777"/>
    </source>
</evidence>
<comment type="catalytic activity">
    <reaction evidence="1">
        <text>ATP + protein L-histidine = ADP + protein N-phospho-L-histidine.</text>
        <dbReference type="EC" id="2.7.13.3"/>
    </reaction>
</comment>
<dbReference type="InterPro" id="IPR003661">
    <property type="entry name" value="HisK_dim/P_dom"/>
</dbReference>
<feature type="region of interest" description="Disordered" evidence="7">
    <location>
        <begin position="156"/>
        <end position="199"/>
    </location>
</feature>
<dbReference type="SMART" id="SM00387">
    <property type="entry name" value="HATPase_c"/>
    <property type="match status" value="1"/>
</dbReference>
<dbReference type="EC" id="2.7.13.3" evidence="2"/>
<reference evidence="9 10" key="1">
    <citation type="submission" date="2020-01" db="EMBL/GenBank/DDBJ databases">
        <title>Natronorubrum sp. JWXQ-INN 674 isolated from Inner Mongolia Autonomous Region of China.</title>
        <authorList>
            <person name="Xue Q."/>
        </authorList>
    </citation>
    <scope>NUCLEOTIDE SEQUENCE [LARGE SCALE GENOMIC DNA]</scope>
    <source>
        <strain evidence="9 10">JWXQ-INN-674</strain>
    </source>
</reference>
<keyword evidence="10" id="KW-1185">Reference proteome</keyword>
<keyword evidence="5" id="KW-0418">Kinase</keyword>
<gene>
    <name evidence="9" type="ORF">GS429_17960</name>
</gene>
<evidence type="ECO:0000313" key="10">
    <source>
        <dbReference type="Proteomes" id="UP000434101"/>
    </source>
</evidence>
<dbReference type="Pfam" id="PF02518">
    <property type="entry name" value="HATPase_c"/>
    <property type="match status" value="1"/>
</dbReference>
<dbReference type="EMBL" id="WUYX01000066">
    <property type="protein sequence ID" value="MXV63911.1"/>
    <property type="molecule type" value="Genomic_DNA"/>
</dbReference>
<dbReference type="SUPFAM" id="SSF47384">
    <property type="entry name" value="Homodimeric domain of signal transducing histidine kinase"/>
    <property type="match status" value="1"/>
</dbReference>
<feature type="compositionally biased region" description="Low complexity" evidence="7">
    <location>
        <begin position="170"/>
        <end position="181"/>
    </location>
</feature>
<dbReference type="Proteomes" id="UP000434101">
    <property type="component" value="Unassembled WGS sequence"/>
</dbReference>
<feature type="compositionally biased region" description="Basic and acidic residues" evidence="7">
    <location>
        <begin position="156"/>
        <end position="169"/>
    </location>
</feature>
<dbReference type="SMART" id="SM00388">
    <property type="entry name" value="HisKA"/>
    <property type="match status" value="1"/>
</dbReference>